<organism evidence="8 9">
    <name type="scientific">Sulfurimonas aquatica</name>
    <dbReference type="NCBI Taxonomy" id="2672570"/>
    <lineage>
        <taxon>Bacteria</taxon>
        <taxon>Pseudomonadati</taxon>
        <taxon>Campylobacterota</taxon>
        <taxon>Epsilonproteobacteria</taxon>
        <taxon>Campylobacterales</taxon>
        <taxon>Sulfurimonadaceae</taxon>
        <taxon>Sulfurimonas</taxon>
    </lineage>
</organism>
<keyword evidence="2" id="KW-0004">4Fe-4S</keyword>
<dbReference type="RefSeq" id="WP_207561416.1">
    <property type="nucleotide sequence ID" value="NZ_CP046072.1"/>
</dbReference>
<evidence type="ECO:0000256" key="3">
    <source>
        <dbReference type="ARBA" id="ARBA00022723"/>
    </source>
</evidence>
<keyword evidence="3" id="KW-0479">Metal-binding</keyword>
<dbReference type="PANTHER" id="PTHR43724:SF1">
    <property type="entry name" value="PYRUVATE SYNTHASE SUBUNIT PORD"/>
    <property type="match status" value="1"/>
</dbReference>
<dbReference type="GO" id="GO:0051539">
    <property type="term" value="F:4 iron, 4 sulfur cluster binding"/>
    <property type="evidence" value="ECO:0007669"/>
    <property type="project" value="UniProtKB-KW"/>
</dbReference>
<dbReference type="NCBIfam" id="NF007204">
    <property type="entry name" value="PRK09625.1"/>
    <property type="match status" value="1"/>
</dbReference>
<dbReference type="GO" id="GO:0046872">
    <property type="term" value="F:metal ion binding"/>
    <property type="evidence" value="ECO:0007669"/>
    <property type="project" value="UniProtKB-KW"/>
</dbReference>
<dbReference type="Pfam" id="PF14697">
    <property type="entry name" value="Fer4_21"/>
    <property type="match status" value="1"/>
</dbReference>
<dbReference type="InterPro" id="IPR017896">
    <property type="entry name" value="4Fe4S_Fe-S-bd"/>
</dbReference>
<name>A0A975GDE8_9BACT</name>
<dbReference type="EMBL" id="CP046072">
    <property type="protein sequence ID" value="QSZ42605.1"/>
    <property type="molecule type" value="Genomic_DNA"/>
</dbReference>
<feature type="domain" description="4Fe-4S ferredoxin-type" evidence="7">
    <location>
        <begin position="81"/>
        <end position="110"/>
    </location>
</feature>
<evidence type="ECO:0000256" key="4">
    <source>
        <dbReference type="ARBA" id="ARBA00022737"/>
    </source>
</evidence>
<keyword evidence="9" id="KW-1185">Reference proteome</keyword>
<dbReference type="Gene3D" id="3.30.70.20">
    <property type="match status" value="1"/>
</dbReference>
<dbReference type="SUPFAM" id="SSF54862">
    <property type="entry name" value="4Fe-4S ferredoxins"/>
    <property type="match status" value="1"/>
</dbReference>
<dbReference type="InterPro" id="IPR011898">
    <property type="entry name" value="PorD_KorD"/>
</dbReference>
<keyword evidence="6" id="KW-0411">Iron-sulfur</keyword>
<comment type="cofactor">
    <cofactor evidence="1">
        <name>[4Fe-4S] cluster</name>
        <dbReference type="ChEBI" id="CHEBI:49883"/>
    </cofactor>
</comment>
<keyword evidence="5" id="KW-0408">Iron</keyword>
<keyword evidence="4" id="KW-0677">Repeat</keyword>
<evidence type="ECO:0000313" key="9">
    <source>
        <dbReference type="Proteomes" id="UP000671852"/>
    </source>
</evidence>
<evidence type="ECO:0000256" key="5">
    <source>
        <dbReference type="ARBA" id="ARBA00023004"/>
    </source>
</evidence>
<evidence type="ECO:0000313" key="8">
    <source>
        <dbReference type="EMBL" id="QSZ42605.1"/>
    </source>
</evidence>
<evidence type="ECO:0000256" key="6">
    <source>
        <dbReference type="ARBA" id="ARBA00023014"/>
    </source>
</evidence>
<evidence type="ECO:0000256" key="1">
    <source>
        <dbReference type="ARBA" id="ARBA00001966"/>
    </source>
</evidence>
<evidence type="ECO:0000259" key="7">
    <source>
        <dbReference type="PROSITE" id="PS51379"/>
    </source>
</evidence>
<sequence length="132" mass="15222">MLENGWDTFEIGTILRPFEGAVTDIVNTLPEHRNYSKSNSFSISVADWRIEKPLLNLEECIHCQFCWIYCPDMSIISREKKMVTIDFDHCKGCGICVEVCPTNALLMFPEQMDEAEALSNWPQEENTKVKEN</sequence>
<gene>
    <name evidence="8" type="ORF">GJV85_10960</name>
</gene>
<dbReference type="AlphaFoldDB" id="A0A975GDE8"/>
<reference evidence="8" key="2">
    <citation type="submission" date="2021-04" db="EMBL/GenBank/DDBJ databases">
        <title>Isolation and characterization of a novel species of the genus Sulfurimonas.</title>
        <authorList>
            <person name="Fukui M."/>
        </authorList>
    </citation>
    <scope>NUCLEOTIDE SEQUENCE</scope>
    <source>
        <strain evidence="8">H1576</strain>
    </source>
</reference>
<dbReference type="KEGG" id="saqt:GJV85_10960"/>
<protein>
    <submittedName>
        <fullName evidence="8">4Fe-4S dicluster domain-containing protein</fullName>
    </submittedName>
</protein>
<dbReference type="PROSITE" id="PS00198">
    <property type="entry name" value="4FE4S_FER_1"/>
    <property type="match status" value="1"/>
</dbReference>
<dbReference type="PANTHER" id="PTHR43724">
    <property type="entry name" value="PYRUVATE SYNTHASE SUBUNIT PORD"/>
    <property type="match status" value="1"/>
</dbReference>
<dbReference type="PROSITE" id="PS51379">
    <property type="entry name" value="4FE4S_FER_2"/>
    <property type="match status" value="2"/>
</dbReference>
<dbReference type="InterPro" id="IPR017900">
    <property type="entry name" value="4Fe4S_Fe_S_CS"/>
</dbReference>
<dbReference type="NCBIfam" id="TIGR02179">
    <property type="entry name" value="PorD_KorD"/>
    <property type="match status" value="1"/>
</dbReference>
<evidence type="ECO:0000256" key="2">
    <source>
        <dbReference type="ARBA" id="ARBA00022485"/>
    </source>
</evidence>
<feature type="domain" description="4Fe-4S ferredoxin-type" evidence="7">
    <location>
        <begin position="51"/>
        <end position="80"/>
    </location>
</feature>
<dbReference type="GO" id="GO:0016625">
    <property type="term" value="F:oxidoreductase activity, acting on the aldehyde or oxo group of donors, iron-sulfur protein as acceptor"/>
    <property type="evidence" value="ECO:0007669"/>
    <property type="project" value="InterPro"/>
</dbReference>
<accession>A0A975GDE8</accession>
<reference evidence="8" key="1">
    <citation type="submission" date="2019-11" db="EMBL/GenBank/DDBJ databases">
        <authorList>
            <person name="Kojima H."/>
        </authorList>
    </citation>
    <scope>NUCLEOTIDE SEQUENCE</scope>
    <source>
        <strain evidence="8">H1576</strain>
    </source>
</reference>
<dbReference type="Proteomes" id="UP000671852">
    <property type="component" value="Chromosome"/>
</dbReference>
<proteinExistence type="predicted"/>